<dbReference type="NCBIfam" id="NF004531">
    <property type="entry name" value="PRK05878.1"/>
    <property type="match status" value="1"/>
</dbReference>
<dbReference type="Gene3D" id="3.20.20.60">
    <property type="entry name" value="Phosphoenolpyruvate-binding domains"/>
    <property type="match status" value="1"/>
</dbReference>
<dbReference type="Proteomes" id="UP001157974">
    <property type="component" value="Unassembled WGS sequence"/>
</dbReference>
<dbReference type="Pfam" id="PF01326">
    <property type="entry name" value="PPDK_N"/>
    <property type="match status" value="2"/>
</dbReference>
<dbReference type="Gene3D" id="3.30.470.20">
    <property type="entry name" value="ATP-grasp fold, B domain"/>
    <property type="match status" value="1"/>
</dbReference>
<dbReference type="GO" id="GO:0016301">
    <property type="term" value="F:kinase activity"/>
    <property type="evidence" value="ECO:0007669"/>
    <property type="project" value="UniProtKB-UniRule"/>
</dbReference>
<evidence type="ECO:0000259" key="14">
    <source>
        <dbReference type="Pfam" id="PF00391"/>
    </source>
</evidence>
<evidence type="ECO:0000313" key="17">
    <source>
        <dbReference type="EMBL" id="KAJ8906653.1"/>
    </source>
</evidence>
<dbReference type="InterPro" id="IPR015813">
    <property type="entry name" value="Pyrv/PenolPyrv_kinase-like_dom"/>
</dbReference>
<keyword evidence="4" id="KW-0808">Transferase</keyword>
<name>A0AAV8UZS7_9RHOD</name>
<keyword evidence="5 13" id="KW-0479">Metal-binding</keyword>
<dbReference type="Pfam" id="PF02896">
    <property type="entry name" value="PEP-utilizers_C"/>
    <property type="match status" value="1"/>
</dbReference>
<evidence type="ECO:0000256" key="3">
    <source>
        <dbReference type="ARBA" id="ARBA00011994"/>
    </source>
</evidence>
<keyword evidence="8" id="KW-0067">ATP-binding</keyword>
<feature type="binding site" evidence="13">
    <location>
        <position position="792"/>
    </location>
    <ligand>
        <name>Mg(2+)</name>
        <dbReference type="ChEBI" id="CHEBI:18420"/>
    </ligand>
</feature>
<dbReference type="SUPFAM" id="SSF51621">
    <property type="entry name" value="Phosphoenolpyruvate/pyruvate domain"/>
    <property type="match status" value="1"/>
</dbReference>
<sequence length="920" mass="101417">MRSAEMDEKSLNNDRYVYLFDDVARAERNVGGSWDAVRELLGGKGANLGKMASEGLPVPYGFTVTTEACLDYLKQDSISEQVWTSVLDALRKVETRMGKKFGADVDPLLVSCRSGAKFSMPGMMDTLLNTGLTDANVVSLAKATNPRFAYDSYRRLIQGFGAIVMGVADDLFEEQLKTYKAKAGYESDLDMTVDDWKAIVSIYRTILKEQTGSDLPQNPLVQMKMAITAVFSSWNSERARAYRNATGIPHELGTACNIQSMVFGNMGDTSCTGVAFTRNPTTGENRMFGDFLPNAQGEDVVAGIRSCFNVHELKGRFAQAYEELLRVGNNLEQVFRNMQDIEFTVQEGKLFMLQTRDGKRTARAQVRIAKDMVREGLISKEEAVKRVQTGDVDVLLMPQLDEREMEEARRKSLMLASGVNASPGGAVGQVALDSKTAEELHSQGKDVILVRQFTKPDDVPGFFASKGVLTAEGGATSHAAVVARQFGIPCICSASTIVIDTEKRCFTTAQGTVVHEGDVISLNASVGEVFQGPISTVDANFEHEEDLQMILDWSDEIAAENYTRNNKKMRGLKVFSNGDSGVDSAKARAFGAVGIGLCRTEHMFFGSERLPLMRKFILSQDTKQRAAALDDLLPIQTADFEAIYRAMSGFPVIIRLLDPPLHEFLPDRDALVSSVAKMEVSSNGLRRQLEETRELLAQVESLHESNPMMGLRGVRVSILYPELIKMQVKAIIGAACNVRREGMSVLPEIMIPLISVSKELEMVRHQCELYADEVLELNNMKDLSYKIGTMIETPRAAVTADEIARSADFFSFGTNDLTQMSFGMSRDDAERRFLQDYVNKNILMKNPFQSLDEKGVGKLVHMATNDGREANPALQIGICGEHGGDPSSIVLCHKMGLDYVSCSPYRIPAARLAAAHACLW</sequence>
<comment type="similarity">
    <text evidence="2 10">Belongs to the PEP-utilizing enzyme family.</text>
</comment>
<dbReference type="Gene3D" id="3.50.30.10">
    <property type="entry name" value="Phosphohistidine domain"/>
    <property type="match status" value="1"/>
</dbReference>
<comment type="caution">
    <text evidence="17">The sequence shown here is derived from an EMBL/GenBank/DDBJ whole genome shotgun (WGS) entry which is preliminary data.</text>
</comment>
<evidence type="ECO:0000259" key="15">
    <source>
        <dbReference type="Pfam" id="PF01326"/>
    </source>
</evidence>
<feature type="binding site" evidence="13">
    <location>
        <position position="816"/>
    </location>
    <ligand>
        <name>Mg(2+)</name>
        <dbReference type="ChEBI" id="CHEBI:18420"/>
    </ligand>
</feature>
<dbReference type="GO" id="GO:0005524">
    <property type="term" value="F:ATP binding"/>
    <property type="evidence" value="ECO:0007669"/>
    <property type="project" value="UniProtKB-UniRule"/>
</dbReference>
<accession>A0AAV8UZS7</accession>
<dbReference type="PIRSF" id="PIRSF000853">
    <property type="entry name" value="PPDK"/>
    <property type="match status" value="1"/>
</dbReference>
<evidence type="ECO:0000256" key="7">
    <source>
        <dbReference type="ARBA" id="ARBA00022777"/>
    </source>
</evidence>
<feature type="binding site" evidence="12">
    <location>
        <position position="816"/>
    </location>
    <ligand>
        <name>substrate</name>
    </ligand>
</feature>
<evidence type="ECO:0000256" key="9">
    <source>
        <dbReference type="ARBA" id="ARBA00022842"/>
    </source>
</evidence>
<evidence type="ECO:0000256" key="8">
    <source>
        <dbReference type="ARBA" id="ARBA00022840"/>
    </source>
</evidence>
<evidence type="ECO:0000256" key="12">
    <source>
        <dbReference type="PIRSR" id="PIRSR000853-2"/>
    </source>
</evidence>
<comment type="catalytic activity">
    <reaction evidence="10">
        <text>pyruvate + phosphate + ATP = phosphoenolpyruvate + AMP + diphosphate + H(+)</text>
        <dbReference type="Rhea" id="RHEA:10756"/>
        <dbReference type="ChEBI" id="CHEBI:15361"/>
        <dbReference type="ChEBI" id="CHEBI:15378"/>
        <dbReference type="ChEBI" id="CHEBI:30616"/>
        <dbReference type="ChEBI" id="CHEBI:33019"/>
        <dbReference type="ChEBI" id="CHEBI:43474"/>
        <dbReference type="ChEBI" id="CHEBI:58702"/>
        <dbReference type="ChEBI" id="CHEBI:456215"/>
        <dbReference type="EC" id="2.7.9.1"/>
    </reaction>
</comment>
<dbReference type="InterPro" id="IPR010121">
    <property type="entry name" value="Pyruvate_phosphate_dikinase"/>
</dbReference>
<dbReference type="InterPro" id="IPR000121">
    <property type="entry name" value="PEP_util_C"/>
</dbReference>
<dbReference type="Gene3D" id="3.30.1490.20">
    <property type="entry name" value="ATP-grasp fold, A domain"/>
    <property type="match status" value="1"/>
</dbReference>
<dbReference type="PANTHER" id="PTHR22931">
    <property type="entry name" value="PHOSPHOENOLPYRUVATE DIKINASE-RELATED"/>
    <property type="match status" value="1"/>
</dbReference>
<dbReference type="PROSITE" id="PS00370">
    <property type="entry name" value="PEP_ENZYMES_PHOS_SITE"/>
    <property type="match status" value="1"/>
</dbReference>
<feature type="binding site" evidence="12">
    <location>
        <position position="814"/>
    </location>
    <ligand>
        <name>substrate</name>
    </ligand>
</feature>
<reference evidence="17 18" key="1">
    <citation type="journal article" date="2023" name="Nat. Commun.">
        <title>Origin of minicircular mitochondrial genomes in red algae.</title>
        <authorList>
            <person name="Lee Y."/>
            <person name="Cho C.H."/>
            <person name="Lee Y.M."/>
            <person name="Park S.I."/>
            <person name="Yang J.H."/>
            <person name="West J.A."/>
            <person name="Bhattacharya D."/>
            <person name="Yoon H.S."/>
        </authorList>
    </citation>
    <scope>NUCLEOTIDE SEQUENCE [LARGE SCALE GENOMIC DNA]</scope>
    <source>
        <strain evidence="17 18">CCMP1338</strain>
        <tissue evidence="17">Whole cell</tissue>
    </source>
</reference>
<dbReference type="GO" id="GO:0046872">
    <property type="term" value="F:metal ion binding"/>
    <property type="evidence" value="ECO:0007669"/>
    <property type="project" value="UniProtKB-UniRule"/>
</dbReference>
<feature type="domain" description="Pyruvate phosphate dikinase AMP/ATP-binding" evidence="15">
    <location>
        <begin position="81"/>
        <end position="305"/>
    </location>
</feature>
<evidence type="ECO:0000256" key="1">
    <source>
        <dbReference type="ARBA" id="ARBA00001946"/>
    </source>
</evidence>
<evidence type="ECO:0000256" key="2">
    <source>
        <dbReference type="ARBA" id="ARBA00007837"/>
    </source>
</evidence>
<dbReference type="InterPro" id="IPR002192">
    <property type="entry name" value="PPDK_AMP/ATP-bd"/>
</dbReference>
<dbReference type="InterPro" id="IPR018274">
    <property type="entry name" value="PEP_util_AS"/>
</dbReference>
<proteinExistence type="inferred from homology"/>
<gene>
    <name evidence="17" type="ORF">NDN08_003143</name>
</gene>
<evidence type="ECO:0000256" key="6">
    <source>
        <dbReference type="ARBA" id="ARBA00022741"/>
    </source>
</evidence>
<dbReference type="SUPFAM" id="SSF56059">
    <property type="entry name" value="Glutathione synthetase ATP-binding domain-like"/>
    <property type="match status" value="1"/>
</dbReference>
<protein>
    <recommendedName>
        <fullName evidence="3 10">Pyruvate, phosphate dikinase</fullName>
        <ecNumber evidence="3 10">2.7.9.1</ecNumber>
    </recommendedName>
</protein>
<feature type="active site" description="Proton donor" evidence="11">
    <location>
        <position position="879"/>
    </location>
</feature>
<dbReference type="InterPro" id="IPR008279">
    <property type="entry name" value="PEP-util_enz_mobile_dom"/>
</dbReference>
<evidence type="ECO:0000256" key="5">
    <source>
        <dbReference type="ARBA" id="ARBA00022723"/>
    </source>
</evidence>
<dbReference type="EC" id="2.7.9.1" evidence="3 10"/>
<dbReference type="InterPro" id="IPR023151">
    <property type="entry name" value="PEP_util_CS"/>
</dbReference>
<evidence type="ECO:0000256" key="13">
    <source>
        <dbReference type="PIRSR" id="PIRSR000853-3"/>
    </source>
</evidence>
<evidence type="ECO:0000256" key="10">
    <source>
        <dbReference type="PIRNR" id="PIRNR000853"/>
    </source>
</evidence>
<dbReference type="Gene3D" id="1.10.189.10">
    <property type="entry name" value="Pyruvate Phosphate Dikinase, domain 2"/>
    <property type="match status" value="1"/>
</dbReference>
<evidence type="ECO:0000256" key="4">
    <source>
        <dbReference type="ARBA" id="ARBA00022679"/>
    </source>
</evidence>
<dbReference type="InterPro" id="IPR013815">
    <property type="entry name" value="ATP_grasp_subdomain_1"/>
</dbReference>
<keyword evidence="6" id="KW-0547">Nucleotide-binding</keyword>
<dbReference type="Gene3D" id="1.20.80.30">
    <property type="match status" value="1"/>
</dbReference>
<feature type="binding site" evidence="12">
    <location>
        <position position="815"/>
    </location>
    <ligand>
        <name>substrate</name>
    </ligand>
</feature>
<dbReference type="SUPFAM" id="SSF52009">
    <property type="entry name" value="Phosphohistidine domain"/>
    <property type="match status" value="1"/>
</dbReference>
<dbReference type="InterPro" id="IPR036637">
    <property type="entry name" value="Phosphohistidine_dom_sf"/>
</dbReference>
<keyword evidence="9 13" id="KW-0460">Magnesium</keyword>
<feature type="binding site" evidence="12">
    <location>
        <position position="655"/>
    </location>
    <ligand>
        <name>substrate</name>
    </ligand>
</feature>
<dbReference type="PROSITE" id="PS00742">
    <property type="entry name" value="PEP_ENZYMES_2"/>
    <property type="match status" value="1"/>
</dbReference>
<dbReference type="EMBL" id="JAMWBK010000003">
    <property type="protein sequence ID" value="KAJ8906653.1"/>
    <property type="molecule type" value="Genomic_DNA"/>
</dbReference>
<evidence type="ECO:0000313" key="18">
    <source>
        <dbReference type="Proteomes" id="UP001157974"/>
    </source>
</evidence>
<dbReference type="InterPro" id="IPR040442">
    <property type="entry name" value="Pyrv_kinase-like_dom_sf"/>
</dbReference>
<dbReference type="AlphaFoldDB" id="A0AAV8UZS7"/>
<dbReference type="NCBIfam" id="TIGR01828">
    <property type="entry name" value="pyru_phos_dikin"/>
    <property type="match status" value="1"/>
</dbReference>
<dbReference type="GO" id="GO:0050242">
    <property type="term" value="F:pyruvate, phosphate dikinase activity"/>
    <property type="evidence" value="ECO:0007669"/>
    <property type="project" value="UniProtKB-UniRule"/>
</dbReference>
<comment type="cofactor">
    <cofactor evidence="1 10 13">
        <name>Mg(2+)</name>
        <dbReference type="ChEBI" id="CHEBI:18420"/>
    </cofactor>
</comment>
<feature type="binding site" evidence="12">
    <location>
        <position position="599"/>
    </location>
    <ligand>
        <name>substrate</name>
    </ligand>
</feature>
<feature type="binding site" evidence="12">
    <location>
        <position position="792"/>
    </location>
    <ligand>
        <name>substrate</name>
    </ligand>
</feature>
<feature type="domain" description="PEP-utilising enzyme C-terminal" evidence="16">
    <location>
        <begin position="567"/>
        <end position="916"/>
    </location>
</feature>
<evidence type="ECO:0000256" key="11">
    <source>
        <dbReference type="PIRSR" id="PIRSR000853-1"/>
    </source>
</evidence>
<organism evidence="17 18">
    <name type="scientific">Rhodosorus marinus</name>
    <dbReference type="NCBI Taxonomy" id="101924"/>
    <lineage>
        <taxon>Eukaryota</taxon>
        <taxon>Rhodophyta</taxon>
        <taxon>Stylonematophyceae</taxon>
        <taxon>Stylonematales</taxon>
        <taxon>Stylonemataceae</taxon>
        <taxon>Rhodosorus</taxon>
    </lineage>
</organism>
<dbReference type="Pfam" id="PF00391">
    <property type="entry name" value="PEP-utilizers"/>
    <property type="match status" value="1"/>
</dbReference>
<dbReference type="PANTHER" id="PTHR22931:SF9">
    <property type="entry name" value="PYRUVATE, PHOSPHATE DIKINASE 1, CHLOROPLASTIC"/>
    <property type="match status" value="1"/>
</dbReference>
<feature type="domain" description="PEP-utilising enzyme mobile" evidence="14">
    <location>
        <begin position="445"/>
        <end position="526"/>
    </location>
</feature>
<feature type="active site" description="Tele-phosphohistidine intermediate" evidence="11">
    <location>
        <position position="478"/>
    </location>
</feature>
<keyword evidence="18" id="KW-1185">Reference proteome</keyword>
<evidence type="ECO:0000259" key="16">
    <source>
        <dbReference type="Pfam" id="PF02896"/>
    </source>
</evidence>
<keyword evidence="7" id="KW-0418">Kinase</keyword>
<feature type="binding site" evidence="12">
    <location>
        <position position="813"/>
    </location>
    <ligand>
        <name>substrate</name>
    </ligand>
</feature>
<feature type="domain" description="Pyruvate phosphate dikinase AMP/ATP-binding" evidence="15">
    <location>
        <begin position="321"/>
        <end position="375"/>
    </location>
</feature>